<dbReference type="KEGG" id="mde:101900153"/>
<dbReference type="RefSeq" id="XP_005184532.2">
    <property type="nucleotide sequence ID" value="XM_005184475.4"/>
</dbReference>
<proteinExistence type="predicted"/>
<reference evidence="2" key="1">
    <citation type="submission" date="2020-05" db="UniProtKB">
        <authorList>
            <consortium name="EnsemblMetazoa"/>
        </authorList>
    </citation>
    <scope>IDENTIFICATION</scope>
    <source>
        <strain evidence="2">Aabys</strain>
    </source>
</reference>
<dbReference type="PANTHER" id="PTHR20997">
    <property type="entry name" value="EG:BACR42I17.2 PROTEIN-RELATED"/>
    <property type="match status" value="1"/>
</dbReference>
<dbReference type="eggNOG" id="ENOG502S1UK">
    <property type="taxonomic scope" value="Eukaryota"/>
</dbReference>
<evidence type="ECO:0000313" key="2">
    <source>
        <dbReference type="EnsemblMetazoa" id="MDOA007594-PA"/>
    </source>
</evidence>
<dbReference type="Pfam" id="PF07165">
    <property type="entry name" value="DUF1397"/>
    <property type="match status" value="1"/>
</dbReference>
<evidence type="ECO:0000256" key="1">
    <source>
        <dbReference type="SAM" id="SignalP"/>
    </source>
</evidence>
<accession>A0A1I8MR28</accession>
<sequence>MFVIRCLAALAVLICTAAAAKTTDLDLSNLSNINMNDLQSQLPGELPKTNLTLDDAKTLIKDKCIKQAGEENGTKAFNEIETATMTLAECVNGIINYTAIQEEITIASPNGDLDMVFNKYCLKRPEAMACVEAFNSKLTPCLDDEERESQDVFMRIIKSLLNFVCHKGGDQIALFIAEKGPECLEANKEGIQNCINSTFSGYLPAEGIDNVKTLPKLVMGAQQCEDIEQLEACIVRKLETCNDTTPANIAESMFRFIKNETICRTAKAHKQTGNSGAHNAGTLSLQAIFLLLFVQLVTYLKRKQIVV</sequence>
<protein>
    <submittedName>
        <fullName evidence="2">Uncharacterized protein</fullName>
    </submittedName>
</protein>
<gene>
    <name evidence="2" type="primary">101900153</name>
</gene>
<dbReference type="OrthoDB" id="6512861at2759"/>
<keyword evidence="1" id="KW-0732">Signal</keyword>
<dbReference type="InterPro" id="IPR009832">
    <property type="entry name" value="DUF1397"/>
</dbReference>
<dbReference type="EnsemblMetazoa" id="MDOA007594-RA">
    <property type="protein sequence ID" value="MDOA007594-PA"/>
    <property type="gene ID" value="MDOA007594"/>
</dbReference>
<feature type="signal peptide" evidence="1">
    <location>
        <begin position="1"/>
        <end position="19"/>
    </location>
</feature>
<dbReference type="PANTHER" id="PTHR20997:SF2">
    <property type="entry name" value="EG:BACR42I17.2 PROTEIN-RELATED"/>
    <property type="match status" value="1"/>
</dbReference>
<dbReference type="STRING" id="7370.A0A1I8MR28"/>
<name>A0A1I8MR28_MUSDO</name>
<dbReference type="AlphaFoldDB" id="A0A1I8MR28"/>
<dbReference type="VEuPathDB" id="VectorBase:MDOA007594"/>
<feature type="chain" id="PRO_5044560717" evidence="1">
    <location>
        <begin position="20"/>
        <end position="307"/>
    </location>
</feature>
<organism evidence="2">
    <name type="scientific">Musca domestica</name>
    <name type="common">House fly</name>
    <dbReference type="NCBI Taxonomy" id="7370"/>
    <lineage>
        <taxon>Eukaryota</taxon>
        <taxon>Metazoa</taxon>
        <taxon>Ecdysozoa</taxon>
        <taxon>Arthropoda</taxon>
        <taxon>Hexapoda</taxon>
        <taxon>Insecta</taxon>
        <taxon>Pterygota</taxon>
        <taxon>Neoptera</taxon>
        <taxon>Endopterygota</taxon>
        <taxon>Diptera</taxon>
        <taxon>Brachycera</taxon>
        <taxon>Muscomorpha</taxon>
        <taxon>Muscoidea</taxon>
        <taxon>Muscidae</taxon>
        <taxon>Musca</taxon>
    </lineage>
</organism>
<dbReference type="VEuPathDB" id="VectorBase:MDOMA2_005823"/>